<sequence length="58" mass="5928">MTVDAVPEGSMGAMAGIMLPTAVVMAAKVGVPVVVAIGGPPLDPLCRVQVRRRARVSE</sequence>
<reference evidence="1 2" key="1">
    <citation type="submission" date="2019-06" db="EMBL/GenBank/DDBJ databases">
        <title>Draft genome sequence of Corynebacterium striatum NBRC 15291.</title>
        <authorList>
            <person name="Miura T."/>
            <person name="Furukawa M."/>
            <person name="Shimamura M."/>
            <person name="Ohyama Y."/>
            <person name="Yamazoe A."/>
            <person name="Kawasaki H."/>
        </authorList>
    </citation>
    <scope>NUCLEOTIDE SEQUENCE [LARGE SCALE GENOMIC DNA]</scope>
    <source>
        <strain evidence="1 2">NBRC 15291</strain>
    </source>
</reference>
<comment type="caution">
    <text evidence="1">The sequence shown here is derived from an EMBL/GenBank/DDBJ whole genome shotgun (WGS) entry which is preliminary data.</text>
</comment>
<gene>
    <name evidence="1" type="ORF">Cst04h_15160</name>
</gene>
<proteinExistence type="predicted"/>
<dbReference type="Proteomes" id="UP000315234">
    <property type="component" value="Unassembled WGS sequence"/>
</dbReference>
<dbReference type="EMBL" id="BJLD01000002">
    <property type="protein sequence ID" value="GEA43346.1"/>
    <property type="molecule type" value="Genomic_DNA"/>
</dbReference>
<dbReference type="AlphaFoldDB" id="A0ABC9ZN20"/>
<organism evidence="1 2">
    <name type="scientific">Corynebacterium striatum</name>
    <dbReference type="NCBI Taxonomy" id="43770"/>
    <lineage>
        <taxon>Bacteria</taxon>
        <taxon>Bacillati</taxon>
        <taxon>Actinomycetota</taxon>
        <taxon>Actinomycetes</taxon>
        <taxon>Mycobacteriales</taxon>
        <taxon>Corynebacteriaceae</taxon>
        <taxon>Corynebacterium</taxon>
    </lineage>
</organism>
<accession>A0ABC9ZN20</accession>
<evidence type="ECO:0000313" key="2">
    <source>
        <dbReference type="Proteomes" id="UP000315234"/>
    </source>
</evidence>
<name>A0ABC9ZN20_CORST</name>
<evidence type="ECO:0000313" key="1">
    <source>
        <dbReference type="EMBL" id="GEA43346.1"/>
    </source>
</evidence>
<protein>
    <submittedName>
        <fullName evidence="1">Uncharacterized protein</fullName>
    </submittedName>
</protein>